<proteinExistence type="predicted"/>
<dbReference type="PANTHER" id="PTHR33558:SF1">
    <property type="entry name" value="GLUTAREDOXIN-LIKE PROTEIN C5ORF63 HOMOLOG"/>
    <property type="match status" value="1"/>
</dbReference>
<dbReference type="SUPFAM" id="SSF52833">
    <property type="entry name" value="Thioredoxin-like"/>
    <property type="match status" value="1"/>
</dbReference>
<dbReference type="AlphaFoldDB" id="A0A251X8K0"/>
<accession>A0A251X8K0</accession>
<evidence type="ECO:0000313" key="2">
    <source>
        <dbReference type="Proteomes" id="UP000194798"/>
    </source>
</evidence>
<dbReference type="Pfam" id="PF05768">
    <property type="entry name" value="Glrx-like"/>
    <property type="match status" value="1"/>
</dbReference>
<dbReference type="InterPro" id="IPR052565">
    <property type="entry name" value="Glutaredoxin-like_YDR286C"/>
</dbReference>
<comment type="caution">
    <text evidence="1">The sequence shown here is derived from an EMBL/GenBank/DDBJ whole genome shotgun (WGS) entry which is preliminary data.</text>
</comment>
<dbReference type="Gene3D" id="3.40.30.10">
    <property type="entry name" value="Glutaredoxin"/>
    <property type="match status" value="1"/>
</dbReference>
<dbReference type="Proteomes" id="UP000194798">
    <property type="component" value="Unassembled WGS sequence"/>
</dbReference>
<dbReference type="InterPro" id="IPR036249">
    <property type="entry name" value="Thioredoxin-like_sf"/>
</dbReference>
<dbReference type="PANTHER" id="PTHR33558">
    <property type="entry name" value="GLUTAREDOXIN-LIKE PROTEIN C5ORF63 HOMOLOG"/>
    <property type="match status" value="1"/>
</dbReference>
<dbReference type="OrthoDB" id="8537427at2"/>
<dbReference type="InterPro" id="IPR008554">
    <property type="entry name" value="Glutaredoxin-like"/>
</dbReference>
<gene>
    <name evidence="1" type="ORF">TPSD3_08235</name>
</gene>
<organism evidence="1 2">
    <name type="scientific">Thioflexithrix psekupsensis</name>
    <dbReference type="NCBI Taxonomy" id="1570016"/>
    <lineage>
        <taxon>Bacteria</taxon>
        <taxon>Pseudomonadati</taxon>
        <taxon>Pseudomonadota</taxon>
        <taxon>Gammaproteobacteria</taxon>
        <taxon>Thiotrichales</taxon>
        <taxon>Thioflexithrix</taxon>
    </lineage>
</organism>
<name>A0A251X8K0_9GAMM</name>
<evidence type="ECO:0008006" key="3">
    <source>
        <dbReference type="Google" id="ProtNLM"/>
    </source>
</evidence>
<evidence type="ECO:0000313" key="1">
    <source>
        <dbReference type="EMBL" id="OUD14301.1"/>
    </source>
</evidence>
<reference evidence="1 2" key="1">
    <citation type="submission" date="2016-12" db="EMBL/GenBank/DDBJ databases">
        <title>Thioflexothrix psekupsii D3 genome sequencing and assembly.</title>
        <authorList>
            <person name="Fomenkov A."/>
            <person name="Vincze T."/>
            <person name="Grabovich M."/>
            <person name="Anton B.P."/>
            <person name="Dubinina G."/>
            <person name="Orlova M."/>
            <person name="Belousova E."/>
            <person name="Roberts R.J."/>
        </authorList>
    </citation>
    <scope>NUCLEOTIDE SEQUENCE [LARGE SCALE GENOMIC DNA]</scope>
    <source>
        <strain evidence="1">D3</strain>
    </source>
</reference>
<protein>
    <recommendedName>
        <fullName evidence="3">Thioredoxin family protein</fullName>
    </recommendedName>
</protein>
<dbReference type="EMBL" id="MSLT01000012">
    <property type="protein sequence ID" value="OUD14301.1"/>
    <property type="molecule type" value="Genomic_DNA"/>
</dbReference>
<keyword evidence="2" id="KW-1185">Reference proteome</keyword>
<sequence length="82" mass="9705">MSREIMAFTLYSREGCHLCEDMMRELSALQRDQAFTVHIVDIDTDPDLQARYDRKVPVLAHGDVELTYYFLDEALFLDYLKR</sequence>